<feature type="domain" description="DHHA1" evidence="2">
    <location>
        <begin position="256"/>
        <end position="337"/>
    </location>
</feature>
<dbReference type="AlphaFoldDB" id="A0A1H6VJC4"/>
<dbReference type="GO" id="GO:0003676">
    <property type="term" value="F:nucleic acid binding"/>
    <property type="evidence" value="ECO:0007669"/>
    <property type="project" value="InterPro"/>
</dbReference>
<dbReference type="InterPro" id="IPR038763">
    <property type="entry name" value="DHH_sf"/>
</dbReference>
<dbReference type="PANTHER" id="PTHR47618">
    <property type="entry name" value="BIFUNCTIONAL OLIGORIBONUCLEASE AND PAP PHOSPHATASE NRNA"/>
    <property type="match status" value="1"/>
</dbReference>
<organism evidence="3 4">
    <name type="scientific">Myroides marinus</name>
    <dbReference type="NCBI Taxonomy" id="703342"/>
    <lineage>
        <taxon>Bacteria</taxon>
        <taxon>Pseudomonadati</taxon>
        <taxon>Bacteroidota</taxon>
        <taxon>Flavobacteriia</taxon>
        <taxon>Flavobacteriales</taxon>
        <taxon>Flavobacteriaceae</taxon>
        <taxon>Myroides</taxon>
    </lineage>
</organism>
<dbReference type="EMBL" id="FNYS01000010">
    <property type="protein sequence ID" value="SEJ04749.1"/>
    <property type="molecule type" value="Genomic_DNA"/>
</dbReference>
<dbReference type="Gene3D" id="3.10.310.30">
    <property type="match status" value="1"/>
</dbReference>
<reference evidence="3 4" key="1">
    <citation type="submission" date="2016-10" db="EMBL/GenBank/DDBJ databases">
        <authorList>
            <person name="de Groot N.N."/>
        </authorList>
    </citation>
    <scope>NUCLEOTIDE SEQUENCE [LARGE SCALE GENOMIC DNA]</scope>
    <source>
        <strain evidence="3 4">DSM 23048</strain>
    </source>
</reference>
<evidence type="ECO:0000313" key="4">
    <source>
        <dbReference type="Proteomes" id="UP000183077"/>
    </source>
</evidence>
<dbReference type="PANTHER" id="PTHR47618:SF1">
    <property type="entry name" value="BIFUNCTIONAL OLIGORIBONUCLEASE AND PAP PHOSPHATASE NRNA"/>
    <property type="match status" value="1"/>
</dbReference>
<evidence type="ECO:0000259" key="2">
    <source>
        <dbReference type="Pfam" id="PF02272"/>
    </source>
</evidence>
<evidence type="ECO:0000313" key="3">
    <source>
        <dbReference type="EMBL" id="SEJ04749.1"/>
    </source>
</evidence>
<gene>
    <name evidence="3" type="ORF">SAMN04488018_11048</name>
</gene>
<feature type="domain" description="DDH" evidence="1">
    <location>
        <begin position="24"/>
        <end position="176"/>
    </location>
</feature>
<dbReference type="InterPro" id="IPR003156">
    <property type="entry name" value="DHHA1_dom"/>
</dbReference>
<dbReference type="Pfam" id="PF01368">
    <property type="entry name" value="DHH"/>
    <property type="match status" value="1"/>
</dbReference>
<proteinExistence type="predicted"/>
<dbReference type="Proteomes" id="UP000183077">
    <property type="component" value="Unassembled WGS sequence"/>
</dbReference>
<protein>
    <submittedName>
        <fullName evidence="3">Phosphoesterase RecJ domain-containing protein</fullName>
    </submittedName>
</protein>
<sequence>MYFRNMMNEKNIEQLQSILSSPKKISIIPHRNPDGDAIGSTLGLYHVLKSLGHEAYVISPNDFPHFLAWMPASEDIIIFDKKRDYATQLLSSSDYIFTLDFNILLRTGDDMEKVLEKMKAPFVMIDHHQMPGNYAELTFSNPEFGSTCELLYTILDKANLTDKISKEAATCIYTGIVTDSGSFRFPKTNANTHRVVANLIDKGIENPEIHNALFDNSNYNRLQLLGRALQNMVILPEYNTSYIFLTDKELNEFQHQKGDTEGFVNYGLSIKGVDLTFFFIERKDEGIVKISLRSQGNMDVNLLARKYFEGGGHVNAAGGKSTLSLNDTITRFVDIIKKHKQEFYV</sequence>
<dbReference type="Pfam" id="PF02272">
    <property type="entry name" value="DHHA1"/>
    <property type="match status" value="1"/>
</dbReference>
<dbReference type="InterPro" id="IPR001667">
    <property type="entry name" value="DDH_dom"/>
</dbReference>
<accession>A0A1H6VJC4</accession>
<name>A0A1H6VJC4_9FLAO</name>
<dbReference type="InterPro" id="IPR051319">
    <property type="entry name" value="Oligoribo/pAp-PDE_c-di-AMP_PDE"/>
</dbReference>
<dbReference type="SUPFAM" id="SSF64182">
    <property type="entry name" value="DHH phosphoesterases"/>
    <property type="match status" value="1"/>
</dbReference>
<evidence type="ECO:0000259" key="1">
    <source>
        <dbReference type="Pfam" id="PF01368"/>
    </source>
</evidence>
<dbReference type="Gene3D" id="3.90.1640.10">
    <property type="entry name" value="inorganic pyrophosphatase (n-terminal core)"/>
    <property type="match status" value="1"/>
</dbReference>